<accession>A0A8J3ALK2</accession>
<dbReference type="EMBL" id="BMHB01000002">
    <property type="protein sequence ID" value="GGI15923.1"/>
    <property type="molecule type" value="Genomic_DNA"/>
</dbReference>
<dbReference type="NCBIfam" id="TIGR02905">
    <property type="entry name" value="spore_yutH"/>
    <property type="match status" value="1"/>
</dbReference>
<keyword evidence="1" id="KW-0167">Capsid protein</keyword>
<dbReference type="PANTHER" id="PTHR39179:SF2">
    <property type="entry name" value="ENDOSPORE COAT-ASSOCIATED PROTEIN YUTH"/>
    <property type="match status" value="1"/>
</dbReference>
<comment type="caution">
    <text evidence="1">The sequence shown here is derived from an EMBL/GenBank/DDBJ whole genome shotgun (WGS) entry which is preliminary data.</text>
</comment>
<dbReference type="AlphaFoldDB" id="A0A8J3ALK2"/>
<evidence type="ECO:0000313" key="2">
    <source>
        <dbReference type="Proteomes" id="UP000626244"/>
    </source>
</evidence>
<gene>
    <name evidence="1" type="ORF">GCM10007380_30390</name>
</gene>
<organism evidence="1 2">
    <name type="scientific">Gottfriedia solisilvae</name>
    <dbReference type="NCBI Taxonomy" id="1516104"/>
    <lineage>
        <taxon>Bacteria</taxon>
        <taxon>Bacillati</taxon>
        <taxon>Bacillota</taxon>
        <taxon>Bacilli</taxon>
        <taxon>Bacillales</taxon>
        <taxon>Bacillaceae</taxon>
        <taxon>Gottfriedia</taxon>
    </lineage>
</organism>
<dbReference type="SUPFAM" id="SSF56112">
    <property type="entry name" value="Protein kinase-like (PK-like)"/>
    <property type="match status" value="2"/>
</dbReference>
<sequence length="343" mass="41137">MMFIRNQNIIQDLFHHYQIQPAELLSVQSYYMFWQRNRVYFLVPIGNLKEDDLQEMKRLSDFMSATGDQTVATFVQNVQGYYVSKIGGSNYSLFKSFRQSERSTSTSFGEELAVFHLRGKKYSEDLKQLKRIGQWKSLWEKRLEQLERFWQKKVNSHPENYFEQIFIESFPYYLGMTENAIQYVVDTELDDTPQIVDSATICHQKMAERKMKEIHFAKIPTEWIYDHPSRDLAEWVRDEYLENSGGNYRKKILSFLYSYEKKSPLSTFSWRLLYARLLFPVHYFETIEGYYLSKTDADRKRHERKLVTYLETTSEFESFLGNFYEMIGLPIVKLGIREINWLK</sequence>
<name>A0A8J3ALK2_9BACI</name>
<dbReference type="Gene3D" id="3.90.1200.10">
    <property type="match status" value="1"/>
</dbReference>
<dbReference type="Proteomes" id="UP000626244">
    <property type="component" value="Unassembled WGS sequence"/>
</dbReference>
<dbReference type="InterPro" id="IPR014254">
    <property type="entry name" value="Spore_coat_YutH"/>
</dbReference>
<protein>
    <submittedName>
        <fullName evidence="1">Spore coat protein YutH</fullName>
    </submittedName>
</protein>
<dbReference type="GO" id="GO:0042601">
    <property type="term" value="C:endospore-forming forespore"/>
    <property type="evidence" value="ECO:0007669"/>
    <property type="project" value="TreeGrafter"/>
</dbReference>
<dbReference type="InterPro" id="IPR011009">
    <property type="entry name" value="Kinase-like_dom_sf"/>
</dbReference>
<dbReference type="PANTHER" id="PTHR39179">
    <property type="entry name" value="SPORE COAT PROTEIN I"/>
    <property type="match status" value="1"/>
</dbReference>
<keyword evidence="1" id="KW-0946">Virion</keyword>
<evidence type="ECO:0000313" key="1">
    <source>
        <dbReference type="EMBL" id="GGI15923.1"/>
    </source>
</evidence>
<proteinExistence type="predicted"/>
<dbReference type="InterPro" id="IPR047175">
    <property type="entry name" value="CotS-like"/>
</dbReference>
<reference evidence="2" key="1">
    <citation type="journal article" date="2019" name="Int. J. Syst. Evol. Microbiol.">
        <title>The Global Catalogue of Microorganisms (GCM) 10K type strain sequencing project: providing services to taxonomists for standard genome sequencing and annotation.</title>
        <authorList>
            <consortium name="The Broad Institute Genomics Platform"/>
            <consortium name="The Broad Institute Genome Sequencing Center for Infectious Disease"/>
            <person name="Wu L."/>
            <person name="Ma J."/>
        </authorList>
    </citation>
    <scope>NUCLEOTIDE SEQUENCE [LARGE SCALE GENOMIC DNA]</scope>
    <source>
        <strain evidence="2">CGMCC 1.14993</strain>
    </source>
</reference>
<keyword evidence="2" id="KW-1185">Reference proteome</keyword>